<keyword evidence="3" id="KW-1185">Reference proteome</keyword>
<evidence type="ECO:0000313" key="2">
    <source>
        <dbReference type="EMBL" id="WED67070.1"/>
    </source>
</evidence>
<gene>
    <name evidence="2" type="ORF">PXH66_09425</name>
</gene>
<evidence type="ECO:0000256" key="1">
    <source>
        <dbReference type="SAM" id="Phobius"/>
    </source>
</evidence>
<organism evidence="2 3">
    <name type="scientific">Synoicihabitans lomoniglobus</name>
    <dbReference type="NCBI Taxonomy" id="2909285"/>
    <lineage>
        <taxon>Bacteria</taxon>
        <taxon>Pseudomonadati</taxon>
        <taxon>Verrucomicrobiota</taxon>
        <taxon>Opitutia</taxon>
        <taxon>Opitutales</taxon>
        <taxon>Opitutaceae</taxon>
        <taxon>Synoicihabitans</taxon>
    </lineage>
</organism>
<name>A0AAF0CS35_9BACT</name>
<reference evidence="2" key="1">
    <citation type="submission" date="2023-03" db="EMBL/GenBank/DDBJ databases">
        <title>Lomoglobus Profundus gen. nov., sp. nov., a novel member of the phylum Verrucomicrobia, isolated from deep-marine sediment of South China Sea.</title>
        <authorList>
            <person name="Ahmad T."/>
            <person name="Ishaq S.E."/>
            <person name="Wang F."/>
        </authorList>
    </citation>
    <scope>NUCLEOTIDE SEQUENCE</scope>
    <source>
        <strain evidence="2">LMO-M01</strain>
    </source>
</reference>
<evidence type="ECO:0000313" key="3">
    <source>
        <dbReference type="Proteomes" id="UP001218638"/>
    </source>
</evidence>
<dbReference type="KEGG" id="slom:PXH66_09425"/>
<dbReference type="AlphaFoldDB" id="A0AAF0CS35"/>
<sequence length="202" mass="22172">MAEILMGLGISSFVVGGGLWLLVAGLKTSTRTTNTTLNDLSQWGIASRLWIDSRIANGISIYADNSNANVERWLRKLVDQRGNFIVFSLSATDGSSRTYYTKLSGYYYDSAAETISRFDYDVPVADQSGNRTLEQILSDRRDAIMATYDVVARNVDLTHPDGLFICRTAGTAASLSCTVTAGTENAAYEKEKTIEATFYVRS</sequence>
<dbReference type="EMBL" id="CP119075">
    <property type="protein sequence ID" value="WED67070.1"/>
    <property type="molecule type" value="Genomic_DNA"/>
</dbReference>
<protein>
    <submittedName>
        <fullName evidence="2">Uncharacterized protein</fullName>
    </submittedName>
</protein>
<keyword evidence="1" id="KW-0472">Membrane</keyword>
<keyword evidence="1" id="KW-1133">Transmembrane helix</keyword>
<feature type="transmembrane region" description="Helical" evidence="1">
    <location>
        <begin position="6"/>
        <end position="26"/>
    </location>
</feature>
<accession>A0AAF0CS35</accession>
<proteinExistence type="predicted"/>
<keyword evidence="1" id="KW-0812">Transmembrane</keyword>
<dbReference type="RefSeq" id="WP_330932336.1">
    <property type="nucleotide sequence ID" value="NZ_CP119075.1"/>
</dbReference>
<dbReference type="Proteomes" id="UP001218638">
    <property type="component" value="Chromosome"/>
</dbReference>